<dbReference type="PANTHER" id="PTHR11239:SF12">
    <property type="entry name" value="DNA-DIRECTED RNA POLYMERASE III SUBUNIT RPC10"/>
    <property type="match status" value="1"/>
</dbReference>
<dbReference type="GO" id="GO:0003899">
    <property type="term" value="F:DNA-directed RNA polymerase activity"/>
    <property type="evidence" value="ECO:0007669"/>
    <property type="project" value="InterPro"/>
</dbReference>
<evidence type="ECO:0000256" key="1">
    <source>
        <dbReference type="ARBA" id="ARBA00004123"/>
    </source>
</evidence>
<keyword evidence="13" id="KW-1185">Reference proteome</keyword>
<evidence type="ECO:0000256" key="4">
    <source>
        <dbReference type="ARBA" id="ARBA00022771"/>
    </source>
</evidence>
<dbReference type="Pfam" id="PF01096">
    <property type="entry name" value="Zn_ribbon_TFIIS"/>
    <property type="match status" value="1"/>
</dbReference>
<name>F0Y761_AURAN</name>
<comment type="function">
    <text evidence="8">DNA-dependent RNA polymerase catalyzes the transcription of DNA into RNA using the four ribonucleoside triphosphates as substrates.</text>
</comment>
<evidence type="ECO:0000256" key="8">
    <source>
        <dbReference type="PIRNR" id="PIRNR005586"/>
    </source>
</evidence>
<feature type="binding site" evidence="9">
    <location>
        <position position="4"/>
    </location>
    <ligand>
        <name>Zn(2+)</name>
        <dbReference type="ChEBI" id="CHEBI:29105"/>
        <label>1</label>
    </ligand>
</feature>
<sequence>MQFCPYDGTLLQVHIFAQGTPASELRFFCPLCPYIHSPKKKHALDVPTTRKKIDDIMGGDAAWENVDRTAVTCPACSHGEAFFMQLQIRSADEPMTTFFKCAKTGCGHRWNE</sequence>
<dbReference type="KEGG" id="aaf:AURANDRAFT_24870"/>
<dbReference type="GeneID" id="20219969"/>
<reference evidence="12 13" key="1">
    <citation type="journal article" date="2011" name="Proc. Natl. Acad. Sci. U.S.A.">
        <title>Niche of harmful alga Aureococcus anophagefferens revealed through ecogenomics.</title>
        <authorList>
            <person name="Gobler C.J."/>
            <person name="Berry D.L."/>
            <person name="Dyhrman S.T."/>
            <person name="Wilhelm S.W."/>
            <person name="Salamov A."/>
            <person name="Lobanov A.V."/>
            <person name="Zhang Y."/>
            <person name="Collier J.L."/>
            <person name="Wurch L.L."/>
            <person name="Kustka A.B."/>
            <person name="Dill B.D."/>
            <person name="Shah M."/>
            <person name="VerBerkmoes N.C."/>
            <person name="Kuo A."/>
            <person name="Terry A."/>
            <person name="Pangilinan J."/>
            <person name="Lindquist E.A."/>
            <person name="Lucas S."/>
            <person name="Paulsen I.T."/>
            <person name="Hattenrath-Lehmann T.K."/>
            <person name="Talmage S.C."/>
            <person name="Walker E.A."/>
            <person name="Koch F."/>
            <person name="Burson A.M."/>
            <person name="Marcoval M.A."/>
            <person name="Tang Y.Z."/>
            <person name="Lecleir G.R."/>
            <person name="Coyne K.J."/>
            <person name="Berg G.M."/>
            <person name="Bertrand E.M."/>
            <person name="Saito M.A."/>
            <person name="Gladyshev V.N."/>
            <person name="Grigoriev I.V."/>
        </authorList>
    </citation>
    <scope>NUCLEOTIDE SEQUENCE [LARGE SCALE GENOMIC DNA]</scope>
    <source>
        <strain evidence="13">CCMP 1984</strain>
    </source>
</reference>
<evidence type="ECO:0000256" key="6">
    <source>
        <dbReference type="ARBA" id="ARBA00023163"/>
    </source>
</evidence>
<dbReference type="GO" id="GO:0005666">
    <property type="term" value="C:RNA polymerase III complex"/>
    <property type="evidence" value="ECO:0007669"/>
    <property type="project" value="TreeGrafter"/>
</dbReference>
<organism evidence="13">
    <name type="scientific">Aureococcus anophagefferens</name>
    <name type="common">Harmful bloom alga</name>
    <dbReference type="NCBI Taxonomy" id="44056"/>
    <lineage>
        <taxon>Eukaryota</taxon>
        <taxon>Sar</taxon>
        <taxon>Stramenopiles</taxon>
        <taxon>Ochrophyta</taxon>
        <taxon>Pelagophyceae</taxon>
        <taxon>Pelagomonadales</taxon>
        <taxon>Pelagomonadaceae</taxon>
        <taxon>Aureococcus</taxon>
    </lineage>
</organism>
<evidence type="ECO:0000256" key="5">
    <source>
        <dbReference type="ARBA" id="ARBA00022833"/>
    </source>
</evidence>
<evidence type="ECO:0000313" key="12">
    <source>
        <dbReference type="EMBL" id="EGB09267.1"/>
    </source>
</evidence>
<dbReference type="Gene3D" id="2.20.25.10">
    <property type="match status" value="1"/>
</dbReference>
<dbReference type="PROSITE" id="PS51133">
    <property type="entry name" value="ZF_TFIIS_2"/>
    <property type="match status" value="1"/>
</dbReference>
<dbReference type="EMBL" id="GL833126">
    <property type="protein sequence ID" value="EGB09267.1"/>
    <property type="molecule type" value="Genomic_DNA"/>
</dbReference>
<dbReference type="GO" id="GO:0006386">
    <property type="term" value="P:termination of RNA polymerase III transcription"/>
    <property type="evidence" value="ECO:0007669"/>
    <property type="project" value="TreeGrafter"/>
</dbReference>
<dbReference type="CDD" id="cd10509">
    <property type="entry name" value="Zn-ribbon_RPC11"/>
    <property type="match status" value="1"/>
</dbReference>
<dbReference type="InterPro" id="IPR012164">
    <property type="entry name" value="Rpa12/Rpb9/Rpc10/TFS"/>
</dbReference>
<feature type="binding site" evidence="9">
    <location>
        <position position="29"/>
    </location>
    <ligand>
        <name>Zn(2+)</name>
        <dbReference type="ChEBI" id="CHEBI:29105"/>
        <label>1</label>
    </ligand>
</feature>
<evidence type="ECO:0000259" key="11">
    <source>
        <dbReference type="PROSITE" id="PS51133"/>
    </source>
</evidence>
<evidence type="ECO:0000256" key="10">
    <source>
        <dbReference type="PROSITE-ProRule" id="PRU00472"/>
    </source>
</evidence>
<dbReference type="SUPFAM" id="SSF57783">
    <property type="entry name" value="Zinc beta-ribbon"/>
    <property type="match status" value="1"/>
</dbReference>
<dbReference type="PANTHER" id="PTHR11239">
    <property type="entry name" value="DNA-DIRECTED RNA POLYMERASE"/>
    <property type="match status" value="1"/>
</dbReference>
<evidence type="ECO:0000256" key="2">
    <source>
        <dbReference type="ARBA" id="ARBA00022478"/>
    </source>
</evidence>
<dbReference type="RefSeq" id="XP_009036371.1">
    <property type="nucleotide sequence ID" value="XM_009038123.1"/>
</dbReference>
<feature type="binding site" evidence="9">
    <location>
        <position position="106"/>
    </location>
    <ligand>
        <name>Zn(2+)</name>
        <dbReference type="ChEBI" id="CHEBI:29105"/>
        <label>2</label>
    </ligand>
</feature>
<evidence type="ECO:0000256" key="9">
    <source>
        <dbReference type="PIRSR" id="PIRSR005586-1"/>
    </source>
</evidence>
<keyword evidence="6 8" id="KW-0804">Transcription</keyword>
<feature type="binding site" evidence="9">
    <location>
        <position position="73"/>
    </location>
    <ligand>
        <name>Zn(2+)</name>
        <dbReference type="ChEBI" id="CHEBI:29105"/>
        <label>2</label>
    </ligand>
</feature>
<evidence type="ECO:0000256" key="7">
    <source>
        <dbReference type="ARBA" id="ARBA00023242"/>
    </source>
</evidence>
<dbReference type="SMART" id="SM00440">
    <property type="entry name" value="ZnF_C2C2"/>
    <property type="match status" value="1"/>
</dbReference>
<dbReference type="PIRSF" id="PIRSF005586">
    <property type="entry name" value="RNApol_RpoM"/>
    <property type="match status" value="1"/>
</dbReference>
<evidence type="ECO:0000313" key="13">
    <source>
        <dbReference type="Proteomes" id="UP000002729"/>
    </source>
</evidence>
<dbReference type="OMA" id="MEFCDEC"/>
<proteinExistence type="inferred from homology"/>
<dbReference type="FunFam" id="2.20.25.10:FF:000005">
    <property type="entry name" value="DNA-directed RNA polymerase subunit"/>
    <property type="match status" value="1"/>
</dbReference>
<dbReference type="PROSITE" id="PS00466">
    <property type="entry name" value="ZF_TFIIS_1"/>
    <property type="match status" value="1"/>
</dbReference>
<dbReference type="InParanoid" id="F0Y761"/>
<protein>
    <recommendedName>
        <fullName evidence="8">DNA-directed RNA polymerase subunit</fullName>
    </recommendedName>
</protein>
<feature type="binding site" evidence="9">
    <location>
        <position position="101"/>
    </location>
    <ligand>
        <name>Zn(2+)</name>
        <dbReference type="ChEBI" id="CHEBI:29105"/>
        <label>2</label>
    </ligand>
</feature>
<dbReference type="InterPro" id="IPR001222">
    <property type="entry name" value="Znf_TFIIS"/>
</dbReference>
<dbReference type="GO" id="GO:0008270">
    <property type="term" value="F:zinc ion binding"/>
    <property type="evidence" value="ECO:0007669"/>
    <property type="project" value="UniProtKB-KW"/>
</dbReference>
<feature type="binding site" evidence="9">
    <location>
        <position position="32"/>
    </location>
    <ligand>
        <name>Zn(2+)</name>
        <dbReference type="ChEBI" id="CHEBI:29105"/>
        <label>1</label>
    </ligand>
</feature>
<dbReference type="InterPro" id="IPR034014">
    <property type="entry name" value="Zn_ribbon_RPC11_C"/>
</dbReference>
<keyword evidence="2 8" id="KW-0240">DNA-directed RNA polymerase</keyword>
<gene>
    <name evidence="12" type="ORF">AURANDRAFT_24870</name>
</gene>
<accession>F0Y761</accession>
<dbReference type="AlphaFoldDB" id="F0Y761"/>
<keyword evidence="5 9" id="KW-0862">Zinc</keyword>
<dbReference type="OrthoDB" id="282152at2759"/>
<dbReference type="FunCoup" id="F0Y761">
    <property type="interactions" value="273"/>
</dbReference>
<evidence type="ECO:0000256" key="3">
    <source>
        <dbReference type="ARBA" id="ARBA00022723"/>
    </source>
</evidence>
<keyword evidence="7 8" id="KW-0539">Nucleus</keyword>
<keyword evidence="3 9" id="KW-0479">Metal-binding</keyword>
<dbReference type="Proteomes" id="UP000002729">
    <property type="component" value="Unassembled WGS sequence"/>
</dbReference>
<dbReference type="GO" id="GO:0003676">
    <property type="term" value="F:nucleic acid binding"/>
    <property type="evidence" value="ECO:0007669"/>
    <property type="project" value="InterPro"/>
</dbReference>
<dbReference type="eggNOG" id="KOG2906">
    <property type="taxonomic scope" value="Eukaryota"/>
</dbReference>
<comment type="similarity">
    <text evidence="8">Belongs to the archaeal rpoM/eukaryotic RPA12/RPB9/RPC11 RNA polymerase family.</text>
</comment>
<comment type="subcellular location">
    <subcellularLocation>
        <location evidence="1 8">Nucleus</location>
    </subcellularLocation>
</comment>
<keyword evidence="4 10" id="KW-0863">Zinc-finger</keyword>
<feature type="binding site" evidence="9">
    <location>
        <position position="76"/>
    </location>
    <ligand>
        <name>Zn(2+)</name>
        <dbReference type="ChEBI" id="CHEBI:29105"/>
        <label>2</label>
    </ligand>
</feature>
<feature type="domain" description="TFIIS-type" evidence="11">
    <location>
        <begin position="69"/>
        <end position="111"/>
    </location>
</feature>